<organism evidence="4 5">
    <name type="scientific">Oculimacula yallundae</name>
    <dbReference type="NCBI Taxonomy" id="86028"/>
    <lineage>
        <taxon>Eukaryota</taxon>
        <taxon>Fungi</taxon>
        <taxon>Dikarya</taxon>
        <taxon>Ascomycota</taxon>
        <taxon>Pezizomycotina</taxon>
        <taxon>Leotiomycetes</taxon>
        <taxon>Helotiales</taxon>
        <taxon>Ploettnerulaceae</taxon>
        <taxon>Oculimacula</taxon>
    </lineage>
</organism>
<dbReference type="EMBL" id="JAZHXI010000011">
    <property type="protein sequence ID" value="KAL2066589.1"/>
    <property type="molecule type" value="Genomic_DNA"/>
</dbReference>
<evidence type="ECO:0000256" key="2">
    <source>
        <dbReference type="ARBA" id="ARBA00022737"/>
    </source>
</evidence>
<reference evidence="4 5" key="1">
    <citation type="journal article" date="2024" name="Commun. Biol.">
        <title>Comparative genomic analysis of thermophilic fungi reveals convergent evolutionary adaptations and gene losses.</title>
        <authorList>
            <person name="Steindorff A.S."/>
            <person name="Aguilar-Pontes M.V."/>
            <person name="Robinson A.J."/>
            <person name="Andreopoulos B."/>
            <person name="LaButti K."/>
            <person name="Kuo A."/>
            <person name="Mondo S."/>
            <person name="Riley R."/>
            <person name="Otillar R."/>
            <person name="Haridas S."/>
            <person name="Lipzen A."/>
            <person name="Grimwood J."/>
            <person name="Schmutz J."/>
            <person name="Clum A."/>
            <person name="Reid I.D."/>
            <person name="Moisan M.C."/>
            <person name="Butler G."/>
            <person name="Nguyen T.T.M."/>
            <person name="Dewar K."/>
            <person name="Conant G."/>
            <person name="Drula E."/>
            <person name="Henrissat B."/>
            <person name="Hansel C."/>
            <person name="Singer S."/>
            <person name="Hutchinson M.I."/>
            <person name="de Vries R.P."/>
            <person name="Natvig D.O."/>
            <person name="Powell A.J."/>
            <person name="Tsang A."/>
            <person name="Grigoriev I.V."/>
        </authorList>
    </citation>
    <scope>NUCLEOTIDE SEQUENCE [LARGE SCALE GENOMIC DNA]</scope>
    <source>
        <strain evidence="4 5">CBS 494.80</strain>
    </source>
</reference>
<feature type="compositionally biased region" description="Polar residues" evidence="3">
    <location>
        <begin position="24"/>
        <end position="38"/>
    </location>
</feature>
<keyword evidence="1" id="KW-0853">WD repeat</keyword>
<dbReference type="PANTHER" id="PTHR44472:SF1">
    <property type="entry name" value="DDB1 AND CUL4 ASSOCIATED FACTOR 4"/>
    <property type="match status" value="1"/>
</dbReference>
<accession>A0ABR4CBL7</accession>
<dbReference type="Gene3D" id="2.130.10.10">
    <property type="entry name" value="YVTN repeat-like/Quinoprotein amine dehydrogenase"/>
    <property type="match status" value="1"/>
</dbReference>
<sequence length="469" mass="51773">MAGFVGPIPGMYYDSTKNKYFKIQPNSAGPASSAYSSQDVKRRRLRAEKEDEAAREQERRKRRIRRSEILERGLTGGILQREYGHVGFEPASILAGGFMKSEQFPIDGRGVFTITHRSEIGPQTIDIGYINDNIIRETQFDLGVVSARTYPTGVILGLETSTDVTSFSVNESNELRATTFLSSSAHRGIVICGIGEGYMADHTRRPPLLNVGPGTLRGDSVGIFSSTSAPPASDLLFAHGTSAGVLVTSKGQIDTKFVTPPTPSNVNPDDLFAVEFLSDNPSILLSGGRRGVLNLTDLRAPIPSWDKDTITHPSSITHIRQINAHRIIVSGLSSSLCQYDLRYRKEDLQLPSPTRYQKNKAYTRPILSYPEYHNTASHQAGFDIDLESGIVAAAQEADEYHPSVQLFSLHGGHKLASPYTNDFQHNSKDHPTVKCLRFARDSDLQMKSLFVGHPGVITRYAWDHHCSED</sequence>
<evidence type="ECO:0000313" key="4">
    <source>
        <dbReference type="EMBL" id="KAL2066589.1"/>
    </source>
</evidence>
<dbReference type="InterPro" id="IPR036322">
    <property type="entry name" value="WD40_repeat_dom_sf"/>
</dbReference>
<keyword evidence="2" id="KW-0677">Repeat</keyword>
<gene>
    <name evidence="4" type="ORF">VTL71DRAFT_2660</name>
</gene>
<feature type="compositionally biased region" description="Basic and acidic residues" evidence="3">
    <location>
        <begin position="47"/>
        <end position="59"/>
    </location>
</feature>
<keyword evidence="5" id="KW-1185">Reference proteome</keyword>
<dbReference type="SUPFAM" id="SSF50978">
    <property type="entry name" value="WD40 repeat-like"/>
    <property type="match status" value="1"/>
</dbReference>
<name>A0ABR4CBL7_9HELO</name>
<dbReference type="PANTHER" id="PTHR44472">
    <property type="entry name" value="DDB1- AND CUL4-ASSOCIATED FACTOR 4-RELATED"/>
    <property type="match status" value="1"/>
</dbReference>
<feature type="region of interest" description="Disordered" evidence="3">
    <location>
        <begin position="24"/>
        <end position="61"/>
    </location>
</feature>
<comment type="caution">
    <text evidence="4">The sequence shown here is derived from an EMBL/GenBank/DDBJ whole genome shotgun (WGS) entry which is preliminary data.</text>
</comment>
<evidence type="ECO:0000256" key="1">
    <source>
        <dbReference type="ARBA" id="ARBA00022574"/>
    </source>
</evidence>
<evidence type="ECO:0000256" key="3">
    <source>
        <dbReference type="SAM" id="MobiDB-lite"/>
    </source>
</evidence>
<evidence type="ECO:0000313" key="5">
    <source>
        <dbReference type="Proteomes" id="UP001595075"/>
    </source>
</evidence>
<protein>
    <submittedName>
        <fullName evidence="4">Uncharacterized protein</fullName>
    </submittedName>
</protein>
<proteinExistence type="predicted"/>
<dbReference type="InterPro" id="IPR052254">
    <property type="entry name" value="CUL4-DDB1_E3_ligase_receptor"/>
</dbReference>
<dbReference type="Proteomes" id="UP001595075">
    <property type="component" value="Unassembled WGS sequence"/>
</dbReference>
<dbReference type="InterPro" id="IPR015943">
    <property type="entry name" value="WD40/YVTN_repeat-like_dom_sf"/>
</dbReference>